<dbReference type="RefSeq" id="WP_267613817.1">
    <property type="nucleotide sequence ID" value="NZ_JAOVZQ010000001.1"/>
</dbReference>
<feature type="domain" description="YARHG" evidence="2">
    <location>
        <begin position="4"/>
        <end position="83"/>
    </location>
</feature>
<sequence length="91" mass="10296">MTRTMLIFAAGLASGMTALAPAALAASCFDLWYERNAIYDHNGYCFSSNLGKRTFDNSDCWTKHANLSQWETRRVAEIKAEERRRGCKVNN</sequence>
<accession>A0ABT3YJF2</accession>
<dbReference type="SMART" id="SM01324">
    <property type="entry name" value="YARHG"/>
    <property type="match status" value="1"/>
</dbReference>
<dbReference type="PROSITE" id="PS51257">
    <property type="entry name" value="PROKAR_LIPOPROTEIN"/>
    <property type="match status" value="1"/>
</dbReference>
<feature type="chain" id="PRO_5046940605" evidence="1">
    <location>
        <begin position="26"/>
        <end position="91"/>
    </location>
</feature>
<evidence type="ECO:0000259" key="2">
    <source>
        <dbReference type="SMART" id="SM01324"/>
    </source>
</evidence>
<gene>
    <name evidence="3" type="ORF">OEG82_18330</name>
</gene>
<comment type="caution">
    <text evidence="3">The sequence shown here is derived from an EMBL/GenBank/DDBJ whole genome shotgun (WGS) entry which is preliminary data.</text>
</comment>
<dbReference type="EMBL" id="JAOVZQ010000001">
    <property type="protein sequence ID" value="MCY0095958.1"/>
    <property type="molecule type" value="Genomic_DNA"/>
</dbReference>
<keyword evidence="4" id="KW-1185">Reference proteome</keyword>
<protein>
    <submittedName>
        <fullName evidence="3">YARHG domain-containing protein</fullName>
    </submittedName>
</protein>
<organism evidence="3 4">
    <name type="scientific">Hoeflea ulvae</name>
    <dbReference type="NCBI Taxonomy" id="2983764"/>
    <lineage>
        <taxon>Bacteria</taxon>
        <taxon>Pseudomonadati</taxon>
        <taxon>Pseudomonadota</taxon>
        <taxon>Alphaproteobacteria</taxon>
        <taxon>Hyphomicrobiales</taxon>
        <taxon>Rhizobiaceae</taxon>
        <taxon>Hoeflea</taxon>
    </lineage>
</organism>
<keyword evidence="1" id="KW-0732">Signal</keyword>
<reference evidence="3" key="1">
    <citation type="submission" date="2022-10" db="EMBL/GenBank/DDBJ databases">
        <title>Hoeflea sp. J2-29, isolated from marine algae.</title>
        <authorList>
            <person name="Kristyanto S."/>
            <person name="Kim J.M."/>
            <person name="Jeon C.O."/>
        </authorList>
    </citation>
    <scope>NUCLEOTIDE SEQUENCE</scope>
    <source>
        <strain evidence="3">J2-29</strain>
    </source>
</reference>
<evidence type="ECO:0000313" key="4">
    <source>
        <dbReference type="Proteomes" id="UP001081283"/>
    </source>
</evidence>
<dbReference type="Proteomes" id="UP001081283">
    <property type="component" value="Unassembled WGS sequence"/>
</dbReference>
<evidence type="ECO:0000256" key="1">
    <source>
        <dbReference type="SAM" id="SignalP"/>
    </source>
</evidence>
<dbReference type="Pfam" id="PF13308">
    <property type="entry name" value="YARHG"/>
    <property type="match status" value="1"/>
</dbReference>
<proteinExistence type="predicted"/>
<evidence type="ECO:0000313" key="3">
    <source>
        <dbReference type="EMBL" id="MCY0095958.1"/>
    </source>
</evidence>
<name>A0ABT3YJF2_9HYPH</name>
<dbReference type="InterPro" id="IPR025582">
    <property type="entry name" value="YARHG_dom"/>
</dbReference>
<feature type="signal peptide" evidence="1">
    <location>
        <begin position="1"/>
        <end position="25"/>
    </location>
</feature>